<reference evidence="3" key="2">
    <citation type="journal article" date="2014" name="Mol. Biochem. Parasitol.">
        <title>Capturing the variant surface glycoprotein repertoire (the VSGnome) of Trypanosoma brucei Lister 427.</title>
        <authorList>
            <person name="Cross G.A."/>
            <person name="Kim H.S."/>
            <person name="Wickstead B."/>
        </authorList>
    </citation>
    <scope>NUCLEOTIDE SEQUENCE</scope>
    <source>
        <strain evidence="3">Lister 427</strain>
    </source>
</reference>
<dbReference type="EMBL" id="KC612745">
    <property type="protein sequence ID" value="AGH60176.1"/>
    <property type="molecule type" value="Genomic_DNA"/>
</dbReference>
<sequence>MLLRPSTLRKLASLALVTFSLHAKADEDIAAINSPCAEIRYLEEVAAIYEGQMQTLLTKATALGNELKQLTLAAAKYAGTPKHDLYLLLMVLAKRRKQEADNKISENTPKLTKLVKEINRRRGALENRLGANGKQTTHYTKAASDGSTTELASSFSKKWKITASLTTTAVEPCEIQAEAATKIANAARKVRSTGQLQLATEAQLKQTILEVYVQVKGNGGANQAAVSNQACGDNGTPTNGQGITIPTLTTPSYAKQAIDLKHQGSCKPATPDDHKQHLETKPLIYSVCDIQDSDLTSPSTLSETTVDQVAAGTDVQDTAMQITGEIPTKSDQKKRTDIVKRLIGVSDGTVGEKFFKELKKLDKSLKISDTTSGISIDEAAGEPNFGKALAIFVSQSRKAPETLGCKEGQTADDDKKPDSPDKTGDKKYGDNTGKTENCSIHVTSQACTNW</sequence>
<feature type="unsure residue" description="I or L" evidence="3">
    <location>
        <position position="389"/>
    </location>
</feature>
<evidence type="ECO:0000313" key="3">
    <source>
        <dbReference type="EMBL" id="AGH60176.1"/>
    </source>
</evidence>
<dbReference type="SUPFAM" id="SSF58087">
    <property type="entry name" value="Variant surface glycoprotein (N-terminal domain)"/>
    <property type="match status" value="1"/>
</dbReference>
<protein>
    <submittedName>
        <fullName evidence="3">Variant surface glycoprotein 1241</fullName>
    </submittedName>
</protein>
<organism evidence="3">
    <name type="scientific">Trypanosoma brucei</name>
    <dbReference type="NCBI Taxonomy" id="5691"/>
    <lineage>
        <taxon>Eukaryota</taxon>
        <taxon>Discoba</taxon>
        <taxon>Euglenozoa</taxon>
        <taxon>Kinetoplastea</taxon>
        <taxon>Metakinetoplastina</taxon>
        <taxon>Trypanosomatida</taxon>
        <taxon>Trypanosomatidae</taxon>
        <taxon>Trypanosoma</taxon>
    </lineage>
</organism>
<keyword evidence="2" id="KW-0732">Signal</keyword>
<accession>M4SY07</accession>
<dbReference type="VEuPathDB" id="TriTrypDB:Tb1125.9.1110"/>
<proteinExistence type="predicted"/>
<evidence type="ECO:0000256" key="2">
    <source>
        <dbReference type="SAM" id="SignalP"/>
    </source>
</evidence>
<dbReference type="VEuPathDB" id="TriTrypDB:Tb927.9.1110"/>
<feature type="chain" id="PRO_5004057646" evidence="2">
    <location>
        <begin position="26"/>
        <end position="450"/>
    </location>
</feature>
<dbReference type="VEuPathDB" id="TriTrypDB:Tb427_000271900"/>
<name>M4SY07_9TRYP</name>
<dbReference type="AlphaFoldDB" id="M4SY07"/>
<feature type="compositionally biased region" description="Basic and acidic residues" evidence="1">
    <location>
        <begin position="412"/>
        <end position="429"/>
    </location>
</feature>
<evidence type="ECO:0000256" key="1">
    <source>
        <dbReference type="SAM" id="MobiDB-lite"/>
    </source>
</evidence>
<reference evidence="3" key="1">
    <citation type="submission" date="2013-02" db="EMBL/GenBank/DDBJ databases">
        <authorList>
            <person name="Cross G.A.M."/>
            <person name="Kim H.-S."/>
            <person name="Wickstead B."/>
        </authorList>
    </citation>
    <scope>NUCLEOTIDE SEQUENCE</scope>
    <source>
        <strain evidence="3">Lister 427</strain>
    </source>
</reference>
<feature type="region of interest" description="Disordered" evidence="1">
    <location>
        <begin position="401"/>
        <end position="436"/>
    </location>
</feature>
<feature type="signal peptide" evidence="2">
    <location>
        <begin position="1"/>
        <end position="25"/>
    </location>
</feature>